<sequence length="255" mass="26518">MLLFAAGVLVGANAVYFWMTRDRPDAAAALVFEREQAQHGEASLPRGAGTGAGGTVDPAATAGRPEPGEADAYTEPGVPAEPGSGTAPPPRAGAADVRGSVSPPATGRATPNTAGLIVPVQGVAPDALEDTFRDARGDDRSHEALDIMAPRGTPVLAVADGHIEKLFDSKPGGLTIYQFDPAGRHAYYYAHLDRYAPGLEEGDAVEQGQVIGYVGSTGNASDDAPHLHFAIFELGPEKRWWEGTAVNPYPLLAGR</sequence>
<keyword evidence="2" id="KW-0645">Protease</keyword>
<keyword evidence="4" id="KW-0378">Hydrolase</keyword>
<evidence type="ECO:0000256" key="4">
    <source>
        <dbReference type="ARBA" id="ARBA00022801"/>
    </source>
</evidence>
<dbReference type="Pfam" id="PF01551">
    <property type="entry name" value="Peptidase_M23"/>
    <property type="match status" value="1"/>
</dbReference>
<keyword evidence="5" id="KW-0862">Zinc</keyword>
<evidence type="ECO:0000313" key="9">
    <source>
        <dbReference type="EMBL" id="KGO98960.1"/>
    </source>
</evidence>
<dbReference type="GO" id="GO:0004222">
    <property type="term" value="F:metalloendopeptidase activity"/>
    <property type="evidence" value="ECO:0007669"/>
    <property type="project" value="TreeGrafter"/>
</dbReference>
<accession>A0A0A0M7E5</accession>
<evidence type="ECO:0000256" key="7">
    <source>
        <dbReference type="SAM" id="MobiDB-lite"/>
    </source>
</evidence>
<evidence type="ECO:0000256" key="3">
    <source>
        <dbReference type="ARBA" id="ARBA00022723"/>
    </source>
</evidence>
<dbReference type="EMBL" id="AVBH01000038">
    <property type="protein sequence ID" value="KGO98960.1"/>
    <property type="molecule type" value="Genomic_DNA"/>
</dbReference>
<comment type="caution">
    <text evidence="9">The sequence shown here is derived from an EMBL/GenBank/DDBJ whole genome shotgun (WGS) entry which is preliminary data.</text>
</comment>
<dbReference type="InterPro" id="IPR011055">
    <property type="entry name" value="Dup_hybrid_motif"/>
</dbReference>
<feature type="region of interest" description="Disordered" evidence="7">
    <location>
        <begin position="39"/>
        <end position="115"/>
    </location>
</feature>
<dbReference type="Proteomes" id="UP000030003">
    <property type="component" value="Unassembled WGS sequence"/>
</dbReference>
<dbReference type="PANTHER" id="PTHR21666:SF288">
    <property type="entry name" value="CELL DIVISION PROTEIN YTFB"/>
    <property type="match status" value="1"/>
</dbReference>
<dbReference type="SUPFAM" id="SSF51261">
    <property type="entry name" value="Duplicated hybrid motif"/>
    <property type="match status" value="1"/>
</dbReference>
<dbReference type="eggNOG" id="COG0739">
    <property type="taxonomic scope" value="Bacteria"/>
</dbReference>
<dbReference type="STRING" id="1385515.GCA_000423325_01653"/>
<reference evidence="9 10" key="1">
    <citation type="submission" date="2013-08" db="EMBL/GenBank/DDBJ databases">
        <title>Genomic analysis of Lysobacter defluvii.</title>
        <authorList>
            <person name="Wang Q."/>
            <person name="Wang G."/>
        </authorList>
    </citation>
    <scope>NUCLEOTIDE SEQUENCE [LARGE SCALE GENOMIC DNA]</scope>
    <source>
        <strain evidence="9 10">IMMIB APB-9</strain>
    </source>
</reference>
<evidence type="ECO:0000259" key="8">
    <source>
        <dbReference type="Pfam" id="PF01551"/>
    </source>
</evidence>
<keyword evidence="3" id="KW-0479">Metal-binding</keyword>
<proteinExistence type="predicted"/>
<evidence type="ECO:0000256" key="6">
    <source>
        <dbReference type="ARBA" id="ARBA00023049"/>
    </source>
</evidence>
<evidence type="ECO:0000256" key="1">
    <source>
        <dbReference type="ARBA" id="ARBA00001947"/>
    </source>
</evidence>
<dbReference type="GO" id="GO:0006508">
    <property type="term" value="P:proteolysis"/>
    <property type="evidence" value="ECO:0007669"/>
    <property type="project" value="UniProtKB-KW"/>
</dbReference>
<keyword evidence="10" id="KW-1185">Reference proteome</keyword>
<comment type="cofactor">
    <cofactor evidence="1">
        <name>Zn(2+)</name>
        <dbReference type="ChEBI" id="CHEBI:29105"/>
    </cofactor>
</comment>
<evidence type="ECO:0000256" key="2">
    <source>
        <dbReference type="ARBA" id="ARBA00022670"/>
    </source>
</evidence>
<name>A0A0A0M7E5_9GAMM</name>
<dbReference type="Gene3D" id="2.70.70.10">
    <property type="entry name" value="Glucose Permease (Domain IIA)"/>
    <property type="match status" value="1"/>
</dbReference>
<dbReference type="InterPro" id="IPR050570">
    <property type="entry name" value="Cell_wall_metabolism_enzyme"/>
</dbReference>
<keyword evidence="6" id="KW-0482">Metalloprotease</keyword>
<evidence type="ECO:0000313" key="10">
    <source>
        <dbReference type="Proteomes" id="UP000030003"/>
    </source>
</evidence>
<dbReference type="AlphaFoldDB" id="A0A0A0M7E5"/>
<dbReference type="GO" id="GO:0046872">
    <property type="term" value="F:metal ion binding"/>
    <property type="evidence" value="ECO:0007669"/>
    <property type="project" value="UniProtKB-KW"/>
</dbReference>
<organism evidence="9 10">
    <name type="scientific">Lysobacter defluvii IMMIB APB-9 = DSM 18482</name>
    <dbReference type="NCBI Taxonomy" id="1385515"/>
    <lineage>
        <taxon>Bacteria</taxon>
        <taxon>Pseudomonadati</taxon>
        <taxon>Pseudomonadota</taxon>
        <taxon>Gammaproteobacteria</taxon>
        <taxon>Lysobacterales</taxon>
        <taxon>Lysobacteraceae</taxon>
        <taxon>Novilysobacter</taxon>
    </lineage>
</organism>
<dbReference type="InterPro" id="IPR016047">
    <property type="entry name" value="M23ase_b-sheet_dom"/>
</dbReference>
<feature type="domain" description="M23ase beta-sheet core" evidence="8">
    <location>
        <begin position="141"/>
        <end position="246"/>
    </location>
</feature>
<dbReference type="PANTHER" id="PTHR21666">
    <property type="entry name" value="PEPTIDASE-RELATED"/>
    <property type="match status" value="1"/>
</dbReference>
<protein>
    <submittedName>
        <fullName evidence="9">Endopeptidase</fullName>
    </submittedName>
</protein>
<dbReference type="CDD" id="cd12797">
    <property type="entry name" value="M23_peptidase"/>
    <property type="match status" value="1"/>
</dbReference>
<evidence type="ECO:0000256" key="5">
    <source>
        <dbReference type="ARBA" id="ARBA00022833"/>
    </source>
</evidence>
<gene>
    <name evidence="9" type="ORF">N791_12680</name>
</gene>